<comment type="caution">
    <text evidence="2">The sequence shown here is derived from an EMBL/GenBank/DDBJ whole genome shotgun (WGS) entry which is preliminary data.</text>
</comment>
<feature type="chain" id="PRO_5046781348" evidence="1">
    <location>
        <begin position="21"/>
        <end position="109"/>
    </location>
</feature>
<accession>A0ABR9G4Z2</accession>
<evidence type="ECO:0000313" key="2">
    <source>
        <dbReference type="EMBL" id="MBE1159106.1"/>
    </source>
</evidence>
<proteinExistence type="predicted"/>
<dbReference type="PROSITE" id="PS51257">
    <property type="entry name" value="PROKAR_LIPOPROTEIN"/>
    <property type="match status" value="1"/>
</dbReference>
<gene>
    <name evidence="2" type="ORF">IGX34_01840</name>
</gene>
<feature type="signal peptide" evidence="1">
    <location>
        <begin position="1"/>
        <end position="20"/>
    </location>
</feature>
<dbReference type="RefSeq" id="WP_192553950.1">
    <property type="nucleotide sequence ID" value="NZ_JACZZA010000001.1"/>
</dbReference>
<keyword evidence="1" id="KW-0732">Signal</keyword>
<sequence>MRHILIGTALLLAIATAACAHIEQPAQLTGSDEGTVACKSESASVALLRASPPSLPTNDKVLNAFVARGDCLVMPAGWQILVAEDPLLDQQEQHASKWTTRTPHGIVHM</sequence>
<protein>
    <submittedName>
        <fullName evidence="2">Uncharacterized protein</fullName>
    </submittedName>
</protein>
<evidence type="ECO:0000256" key="1">
    <source>
        <dbReference type="SAM" id="SignalP"/>
    </source>
</evidence>
<organism evidence="2 3">
    <name type="scientific">Dyella acidiphila</name>
    <dbReference type="NCBI Taxonomy" id="2775866"/>
    <lineage>
        <taxon>Bacteria</taxon>
        <taxon>Pseudomonadati</taxon>
        <taxon>Pseudomonadota</taxon>
        <taxon>Gammaproteobacteria</taxon>
        <taxon>Lysobacterales</taxon>
        <taxon>Rhodanobacteraceae</taxon>
        <taxon>Dyella</taxon>
    </lineage>
</organism>
<reference evidence="2 3" key="1">
    <citation type="submission" date="2020-09" db="EMBL/GenBank/DDBJ databases">
        <title>Dyella sp. 7MK23 isolated from forest soil.</title>
        <authorList>
            <person name="Fu J."/>
        </authorList>
    </citation>
    <scope>NUCLEOTIDE SEQUENCE [LARGE SCALE GENOMIC DNA]</scope>
    <source>
        <strain evidence="2 3">7MK23</strain>
    </source>
</reference>
<dbReference type="EMBL" id="JACZZA010000001">
    <property type="protein sequence ID" value="MBE1159106.1"/>
    <property type="molecule type" value="Genomic_DNA"/>
</dbReference>
<keyword evidence="3" id="KW-1185">Reference proteome</keyword>
<name>A0ABR9G4Z2_9GAMM</name>
<dbReference type="Proteomes" id="UP000651010">
    <property type="component" value="Unassembled WGS sequence"/>
</dbReference>
<evidence type="ECO:0000313" key="3">
    <source>
        <dbReference type="Proteomes" id="UP000651010"/>
    </source>
</evidence>